<evidence type="ECO:0000256" key="1">
    <source>
        <dbReference type="SAM" id="MobiDB-lite"/>
    </source>
</evidence>
<name>A0A3Q7NNU7_CALUR</name>
<sequence length="246" mass="27296">MGLAPTEAVGTPTNKKHHPARWKGSVSGDKNRAQENQEAWWGLLWAREGERIYKGPCDHLRTFPLHEGSHSQVQSRRIGPKCYEVAPTEGLLEELPSWGVEEALTLSKLLKRLSFSMLQSWHPCEDHVPTFGCGEPGGLFQPEGGRLSRSEQHSGGNQRERVPDVKNRTLEKQQRVMFHRKNTKKNCKCGVPAVKGSSLPQLTCCREGHSGHISGLGTSEVLIKSEPDRLLLSSCSFGGFPEEEPA</sequence>
<dbReference type="AlphaFoldDB" id="A0A3Q7NNU7"/>
<reference evidence="3" key="2">
    <citation type="submission" date="2025-08" db="UniProtKB">
        <authorList>
            <consortium name="RefSeq"/>
        </authorList>
    </citation>
    <scope>IDENTIFICATION</scope>
    <source>
        <tissue evidence="3">Blood</tissue>
    </source>
</reference>
<evidence type="ECO:0000313" key="3">
    <source>
        <dbReference type="RefSeq" id="XP_025723330.1"/>
    </source>
</evidence>
<evidence type="ECO:0000313" key="2">
    <source>
        <dbReference type="Proteomes" id="UP000286641"/>
    </source>
</evidence>
<dbReference type="InParanoid" id="A0A3Q7NNU7"/>
<protein>
    <submittedName>
        <fullName evidence="3">Uncharacterized protein LOC112820443</fullName>
    </submittedName>
</protein>
<dbReference type="RefSeq" id="XP_025723330.1">
    <property type="nucleotide sequence ID" value="XM_025867545.1"/>
</dbReference>
<feature type="region of interest" description="Disordered" evidence="1">
    <location>
        <begin position="142"/>
        <end position="162"/>
    </location>
</feature>
<accession>A0A3Q7NNU7</accession>
<reference key="1">
    <citation type="submission" date="2019-01" db="UniProtKB">
        <authorList>
            <consortium name="RefSeq"/>
        </authorList>
    </citation>
    <scope>IDENTIFICATION</scope>
</reference>
<dbReference type="Proteomes" id="UP000286641">
    <property type="component" value="Unplaced"/>
</dbReference>
<proteinExistence type="predicted"/>
<gene>
    <name evidence="3" type="primary">LOC112820443</name>
</gene>
<feature type="region of interest" description="Disordered" evidence="1">
    <location>
        <begin position="1"/>
        <end position="31"/>
    </location>
</feature>
<keyword evidence="2" id="KW-1185">Reference proteome</keyword>
<feature type="compositionally biased region" description="Basic and acidic residues" evidence="1">
    <location>
        <begin position="146"/>
        <end position="162"/>
    </location>
</feature>
<organism evidence="2 3">
    <name type="scientific">Callorhinus ursinus</name>
    <name type="common">Northern fur seal</name>
    <dbReference type="NCBI Taxonomy" id="34884"/>
    <lineage>
        <taxon>Eukaryota</taxon>
        <taxon>Metazoa</taxon>
        <taxon>Chordata</taxon>
        <taxon>Craniata</taxon>
        <taxon>Vertebrata</taxon>
        <taxon>Euteleostomi</taxon>
        <taxon>Mammalia</taxon>
        <taxon>Eutheria</taxon>
        <taxon>Laurasiatheria</taxon>
        <taxon>Carnivora</taxon>
        <taxon>Caniformia</taxon>
        <taxon>Pinnipedia</taxon>
        <taxon>Otariidae</taxon>
        <taxon>Callorhinus</taxon>
    </lineage>
</organism>